<organism evidence="5 6">
    <name type="scientific">Phytophthora oleae</name>
    <dbReference type="NCBI Taxonomy" id="2107226"/>
    <lineage>
        <taxon>Eukaryota</taxon>
        <taxon>Sar</taxon>
        <taxon>Stramenopiles</taxon>
        <taxon>Oomycota</taxon>
        <taxon>Peronosporomycetes</taxon>
        <taxon>Peronosporales</taxon>
        <taxon>Peronosporaceae</taxon>
        <taxon>Phytophthora</taxon>
    </lineage>
</organism>
<dbReference type="EMBL" id="JBIMZQ010000035">
    <property type="protein sequence ID" value="KAL3661669.1"/>
    <property type="molecule type" value="Genomic_DNA"/>
</dbReference>
<feature type="repeat" description="ANK" evidence="3">
    <location>
        <begin position="258"/>
        <end position="291"/>
    </location>
</feature>
<dbReference type="PANTHER" id="PTHR24171">
    <property type="entry name" value="ANKYRIN REPEAT DOMAIN-CONTAINING PROTEIN 39-RELATED"/>
    <property type="match status" value="1"/>
</dbReference>
<accession>A0ABD3F9E4</accession>
<dbReference type="Pfam" id="PF00397">
    <property type="entry name" value="WW"/>
    <property type="match status" value="1"/>
</dbReference>
<dbReference type="SUPFAM" id="SSF51045">
    <property type="entry name" value="WW domain"/>
    <property type="match status" value="1"/>
</dbReference>
<dbReference type="InterPro" id="IPR002110">
    <property type="entry name" value="Ankyrin_rpt"/>
</dbReference>
<keyword evidence="1" id="KW-0677">Repeat</keyword>
<proteinExistence type="predicted"/>
<dbReference type="Gene3D" id="2.20.70.10">
    <property type="match status" value="1"/>
</dbReference>
<dbReference type="InterPro" id="IPR001202">
    <property type="entry name" value="WW_dom"/>
</dbReference>
<reference evidence="5 6" key="1">
    <citation type="submission" date="2024-09" db="EMBL/GenBank/DDBJ databases">
        <title>Genome sequencing and assembly of Phytophthora oleae, isolate VK10A, causative agent of rot of olive drupes.</title>
        <authorList>
            <person name="Conti Taguali S."/>
            <person name="Riolo M."/>
            <person name="La Spada F."/>
            <person name="Cacciola S.O."/>
            <person name="Dionisio G."/>
        </authorList>
    </citation>
    <scope>NUCLEOTIDE SEQUENCE [LARGE SCALE GENOMIC DNA]</scope>
    <source>
        <strain evidence="5 6">VK10A</strain>
    </source>
</reference>
<protein>
    <recommendedName>
        <fullName evidence="4">WW domain-containing protein</fullName>
    </recommendedName>
</protein>
<keyword evidence="6" id="KW-1185">Reference proteome</keyword>
<keyword evidence="2 3" id="KW-0040">ANK repeat</keyword>
<feature type="repeat" description="ANK" evidence="3">
    <location>
        <begin position="326"/>
        <end position="358"/>
    </location>
</feature>
<dbReference type="InterPro" id="IPR036770">
    <property type="entry name" value="Ankyrin_rpt-contain_sf"/>
</dbReference>
<evidence type="ECO:0000259" key="4">
    <source>
        <dbReference type="PROSITE" id="PS50020"/>
    </source>
</evidence>
<evidence type="ECO:0000256" key="2">
    <source>
        <dbReference type="ARBA" id="ARBA00023043"/>
    </source>
</evidence>
<name>A0ABD3F9E4_9STRA</name>
<dbReference type="SMART" id="SM00248">
    <property type="entry name" value="ANK"/>
    <property type="match status" value="6"/>
</dbReference>
<evidence type="ECO:0000313" key="6">
    <source>
        <dbReference type="Proteomes" id="UP001632037"/>
    </source>
</evidence>
<dbReference type="PROSITE" id="PS50088">
    <property type="entry name" value="ANK_REPEAT"/>
    <property type="match status" value="3"/>
</dbReference>
<dbReference type="PROSITE" id="PS50297">
    <property type="entry name" value="ANK_REP_REGION"/>
    <property type="match status" value="2"/>
</dbReference>
<comment type="caution">
    <text evidence="5">The sequence shown here is derived from an EMBL/GenBank/DDBJ whole genome shotgun (WGS) entry which is preliminary data.</text>
</comment>
<evidence type="ECO:0000256" key="1">
    <source>
        <dbReference type="ARBA" id="ARBA00022737"/>
    </source>
</evidence>
<dbReference type="SMART" id="SM00456">
    <property type="entry name" value="WW"/>
    <property type="match status" value="1"/>
</dbReference>
<dbReference type="Proteomes" id="UP001632037">
    <property type="component" value="Unassembled WGS sequence"/>
</dbReference>
<dbReference type="Pfam" id="PF13857">
    <property type="entry name" value="Ank_5"/>
    <property type="match status" value="1"/>
</dbReference>
<dbReference type="Gene3D" id="1.25.40.20">
    <property type="entry name" value="Ankyrin repeat-containing domain"/>
    <property type="match status" value="1"/>
</dbReference>
<dbReference type="Pfam" id="PF13637">
    <property type="entry name" value="Ank_4"/>
    <property type="match status" value="1"/>
</dbReference>
<dbReference type="SUPFAM" id="SSF48403">
    <property type="entry name" value="Ankyrin repeat"/>
    <property type="match status" value="1"/>
</dbReference>
<dbReference type="CDD" id="cd00201">
    <property type="entry name" value="WW"/>
    <property type="match status" value="1"/>
</dbReference>
<evidence type="ECO:0000256" key="3">
    <source>
        <dbReference type="PROSITE-ProRule" id="PRU00023"/>
    </source>
</evidence>
<sequence length="635" mass="70077">MTELSEVDAVLASLVDTVIASNQESVEVLPIGGYLWKFPSEGSNTSTILPPPAPEIREYPRKCHQCGVCWVSDREFELDHSRRCCVTFEDTPTTPNLGVPRRVWCEVDESFSRLQWRHDRELSGEHSEGCAANFVAFMDIREVFVLEEPINSFQICTFGHRTIVFQWRREENEEAANDLVPYRLEMDARQWQEYLDELSKYARDSPSDGAIRAERSCSSTAEAFNEVSLLLTSERSARSLPSLLEKIGTNPRDLHDDEGNSLVHLALNLNVSAIVISTLLDMGVDCNHQTNEGESPLLLVAASGDIATATILLASPAIQVDLPCALGVTAFHAAANAGDVKMLQLLCDAGAQPDTRDDNGWTALHYAAACSTGLEALHFLCELLTDELIDAQCSEGNTALHVAAGCGYQENVRALLETAASPHVCNFSGESAYHLALRNSHIQCAVAINDYQSMPPTRYTESQPPSSPVKTSAVSRATAVVQKDSEAAGEWLEASTEDGYIYYYNTVTRETSWYKLGEYQLPDTWENTQTEPNSGMYDDKTSDIDVSHSYDADSILGDQLPLCLIPMVSPLTSLDNPTAAAKYEALRRKARKQRKCRHSKGILTPSHEEEVVNQTFTQASASLKRMDTRSSASKC</sequence>
<feature type="domain" description="WW" evidence="4">
    <location>
        <begin position="485"/>
        <end position="513"/>
    </location>
</feature>
<gene>
    <name evidence="5" type="ORF">V7S43_013428</name>
</gene>
<evidence type="ECO:0000313" key="5">
    <source>
        <dbReference type="EMBL" id="KAL3661669.1"/>
    </source>
</evidence>
<dbReference type="PROSITE" id="PS50020">
    <property type="entry name" value="WW_DOMAIN_2"/>
    <property type="match status" value="1"/>
</dbReference>
<dbReference type="InterPro" id="IPR036020">
    <property type="entry name" value="WW_dom_sf"/>
</dbReference>
<dbReference type="AlphaFoldDB" id="A0ABD3F9E4"/>
<feature type="repeat" description="ANK" evidence="3">
    <location>
        <begin position="395"/>
        <end position="427"/>
    </location>
</feature>